<dbReference type="Proteomes" id="UP000033451">
    <property type="component" value="Unassembled WGS sequence"/>
</dbReference>
<dbReference type="Pfam" id="PF08501">
    <property type="entry name" value="Shikimate_dh_N"/>
    <property type="match status" value="1"/>
</dbReference>
<dbReference type="InterPro" id="IPR036291">
    <property type="entry name" value="NAD(P)-bd_dom_sf"/>
</dbReference>
<gene>
    <name evidence="4" type="primary">aroE_1</name>
    <name evidence="4" type="ORF">RR49_02171</name>
</gene>
<dbReference type="GO" id="GO:0009423">
    <property type="term" value="P:chorismate biosynthetic process"/>
    <property type="evidence" value="ECO:0007669"/>
    <property type="project" value="TreeGrafter"/>
</dbReference>
<dbReference type="AlphaFoldDB" id="A0A0F0LRI5"/>
<dbReference type="GO" id="GO:0050661">
    <property type="term" value="F:NADP binding"/>
    <property type="evidence" value="ECO:0007669"/>
    <property type="project" value="TreeGrafter"/>
</dbReference>
<comment type="caution">
    <text evidence="4">The sequence shown here is derived from an EMBL/GenBank/DDBJ whole genome shotgun (WGS) entry which is preliminary data.</text>
</comment>
<name>A0A0F0LRI5_9MICO</name>
<dbReference type="GO" id="GO:0019632">
    <property type="term" value="P:shikimate metabolic process"/>
    <property type="evidence" value="ECO:0007669"/>
    <property type="project" value="TreeGrafter"/>
</dbReference>
<keyword evidence="5" id="KW-1185">Reference proteome</keyword>
<comment type="pathway">
    <text evidence="1">Metabolic intermediate biosynthesis; chorismate biosynthesis; chorismate from D-erythrose 4-phosphate and phosphoenolpyruvate: step 4/7.</text>
</comment>
<dbReference type="Gene3D" id="3.40.50.720">
    <property type="entry name" value="NAD(P)-binding Rossmann-like Domain"/>
    <property type="match status" value="1"/>
</dbReference>
<dbReference type="EC" id="1.1.1.25" evidence="4"/>
<reference evidence="4 5" key="1">
    <citation type="submission" date="2015-02" db="EMBL/GenBank/DDBJ databases">
        <title>Draft genome sequences of ten Microbacterium spp. with emphasis on heavy metal contaminated environments.</title>
        <authorList>
            <person name="Corretto E."/>
        </authorList>
    </citation>
    <scope>NUCLEOTIDE SEQUENCE [LARGE SCALE GENOMIC DNA]</scope>
    <source>
        <strain evidence="4 5">DSM 18659</strain>
    </source>
</reference>
<dbReference type="EMBL" id="JYIY01000077">
    <property type="protein sequence ID" value="KJL35738.1"/>
    <property type="molecule type" value="Genomic_DNA"/>
</dbReference>
<evidence type="ECO:0000313" key="4">
    <source>
        <dbReference type="EMBL" id="KJL35738.1"/>
    </source>
</evidence>
<dbReference type="GO" id="GO:0004764">
    <property type="term" value="F:shikimate 3-dehydrogenase (NADP+) activity"/>
    <property type="evidence" value="ECO:0007669"/>
    <property type="project" value="UniProtKB-EC"/>
</dbReference>
<protein>
    <submittedName>
        <fullName evidence="4">Shikimate dehydrogenase</fullName>
        <ecNumber evidence="4">1.1.1.25</ecNumber>
    </submittedName>
</protein>
<dbReference type="PATRIC" id="fig|400772.4.peg.2187"/>
<keyword evidence="2" id="KW-0057">Aromatic amino acid biosynthesis</keyword>
<dbReference type="SUPFAM" id="SSF53223">
    <property type="entry name" value="Aminoacid dehydrogenase-like, N-terminal domain"/>
    <property type="match status" value="1"/>
</dbReference>
<dbReference type="InterPro" id="IPR046346">
    <property type="entry name" value="Aminoacid_DH-like_N_sf"/>
</dbReference>
<dbReference type="PANTHER" id="PTHR21089:SF1">
    <property type="entry name" value="BIFUNCTIONAL 3-DEHYDROQUINATE DEHYDRATASE_SHIKIMATE DEHYDROGENASE, CHLOROPLASTIC"/>
    <property type="match status" value="1"/>
</dbReference>
<evidence type="ECO:0000259" key="3">
    <source>
        <dbReference type="Pfam" id="PF08501"/>
    </source>
</evidence>
<organism evidence="4 5">
    <name type="scientific">Microbacterium ginsengisoli</name>
    <dbReference type="NCBI Taxonomy" id="400772"/>
    <lineage>
        <taxon>Bacteria</taxon>
        <taxon>Bacillati</taxon>
        <taxon>Actinomycetota</taxon>
        <taxon>Actinomycetes</taxon>
        <taxon>Micrococcales</taxon>
        <taxon>Microbacteriaceae</taxon>
        <taxon>Microbacterium</taxon>
    </lineage>
</organism>
<dbReference type="GO" id="GO:0005829">
    <property type="term" value="C:cytosol"/>
    <property type="evidence" value="ECO:0007669"/>
    <property type="project" value="TreeGrafter"/>
</dbReference>
<sequence length="299" mass="30593">MAVLVRAEPELGMLTPPRCEVWGDPIAHSKSPALHRAAYAALGLEWSYDRLRVDESAFPGALGEAATRVRGLSLTMPLKGVAFAAAGRRDDDATTTGAVNTLVRTESGWDGFNTDVAGLIAVLRELGVSELTHARILGGGATATSALVALHRLGADRVSVVTRRPGAAAALIDLAATLGVEVTPATFDDADATPVPVTVATIPTDAELPPGVAAHLAGAGGILYDVAYGTWPTPLSRAWEAEGLISANGLGMLLHQAVRQVSAFLHGDPAVPLPDEAGVVAAMRAAVTEADAVVPGVGD</sequence>
<evidence type="ECO:0000313" key="5">
    <source>
        <dbReference type="Proteomes" id="UP000033451"/>
    </source>
</evidence>
<keyword evidence="2" id="KW-0028">Amino-acid biosynthesis</keyword>
<proteinExistence type="predicted"/>
<keyword evidence="4" id="KW-0560">Oxidoreductase</keyword>
<dbReference type="STRING" id="400772.RR49_02171"/>
<evidence type="ECO:0000256" key="1">
    <source>
        <dbReference type="ARBA" id="ARBA00004871"/>
    </source>
</evidence>
<feature type="domain" description="Shikimate dehydrogenase substrate binding N-terminal" evidence="3">
    <location>
        <begin position="21"/>
        <end position="102"/>
    </location>
</feature>
<dbReference type="InterPro" id="IPR022893">
    <property type="entry name" value="Shikimate_DH_fam"/>
</dbReference>
<dbReference type="PANTHER" id="PTHR21089">
    <property type="entry name" value="SHIKIMATE DEHYDROGENASE"/>
    <property type="match status" value="1"/>
</dbReference>
<dbReference type="GO" id="GO:0009073">
    <property type="term" value="P:aromatic amino acid family biosynthetic process"/>
    <property type="evidence" value="ECO:0007669"/>
    <property type="project" value="UniProtKB-KW"/>
</dbReference>
<evidence type="ECO:0000256" key="2">
    <source>
        <dbReference type="ARBA" id="ARBA00023141"/>
    </source>
</evidence>
<accession>A0A0F0LRI5</accession>
<dbReference type="Gene3D" id="3.40.50.10860">
    <property type="entry name" value="Leucine Dehydrogenase, chain A, domain 1"/>
    <property type="match status" value="1"/>
</dbReference>
<dbReference type="InterPro" id="IPR013708">
    <property type="entry name" value="Shikimate_DH-bd_N"/>
</dbReference>
<dbReference type="SUPFAM" id="SSF51735">
    <property type="entry name" value="NAD(P)-binding Rossmann-fold domains"/>
    <property type="match status" value="1"/>
</dbReference>